<dbReference type="OrthoDB" id="1466971at2"/>
<dbReference type="EMBL" id="VLKM01000005">
    <property type="protein sequence ID" value="TWH94787.1"/>
    <property type="molecule type" value="Genomic_DNA"/>
</dbReference>
<proteinExistence type="predicted"/>
<evidence type="ECO:0000259" key="1">
    <source>
        <dbReference type="Pfam" id="PF10988"/>
    </source>
</evidence>
<dbReference type="PROSITE" id="PS51257">
    <property type="entry name" value="PROKAR_LIPOPROTEIN"/>
    <property type="match status" value="1"/>
</dbReference>
<accession>A0A562KHD4</accession>
<sequence length="249" mass="27571">MKKFVLHIVSICCLILVTSCGISEDCFKGNGNPITQTFPLENFTKIKVYDGVGLVVKDGPIYEVKVVTSDNIIDDIDVKLNGDMLVVKDNSTCNIARDYGQTTVYVTAPNLTEIHSKTDQEIRSDGVLNYSDLKLFSIDISDGAGTGDFRLALNSTNFYVESNNVSNFYLTGQTENLHVFFSWGNGIFYGENLVANTITFYHRGSNDVILFPINSISGDIYSTGNVVLKNNPNLPPTVIQHFRGRLIMN</sequence>
<organism evidence="2 3">
    <name type="scientific">Flavobacterium cheniae</name>
    <dbReference type="NCBI Taxonomy" id="295428"/>
    <lineage>
        <taxon>Bacteria</taxon>
        <taxon>Pseudomonadati</taxon>
        <taxon>Bacteroidota</taxon>
        <taxon>Flavobacteriia</taxon>
        <taxon>Flavobacteriales</taxon>
        <taxon>Flavobacteriaceae</taxon>
        <taxon>Flavobacterium</taxon>
    </lineage>
</organism>
<gene>
    <name evidence="2" type="ORF">IP97_01499</name>
</gene>
<feature type="domain" description="Putative auto-transporter adhesin head GIN" evidence="1">
    <location>
        <begin position="42"/>
        <end position="232"/>
    </location>
</feature>
<comment type="caution">
    <text evidence="2">The sequence shown here is derived from an EMBL/GenBank/DDBJ whole genome shotgun (WGS) entry which is preliminary data.</text>
</comment>
<dbReference type="InterPro" id="IPR021255">
    <property type="entry name" value="DUF2807"/>
</dbReference>
<name>A0A562KHD4_9FLAO</name>
<keyword evidence="3" id="KW-1185">Reference proteome</keyword>
<dbReference type="Gene3D" id="2.160.20.120">
    <property type="match status" value="1"/>
</dbReference>
<dbReference type="Pfam" id="PF10988">
    <property type="entry name" value="DUF2807"/>
    <property type="match status" value="1"/>
</dbReference>
<dbReference type="AlphaFoldDB" id="A0A562KHD4"/>
<dbReference type="Proteomes" id="UP000315312">
    <property type="component" value="Unassembled WGS sequence"/>
</dbReference>
<protein>
    <submittedName>
        <fullName evidence="2">Putative autotransporter adhesin-like protein</fullName>
    </submittedName>
</protein>
<dbReference type="RefSeq" id="WP_133609054.1">
    <property type="nucleotide sequence ID" value="NZ_SNZC01000002.1"/>
</dbReference>
<evidence type="ECO:0000313" key="2">
    <source>
        <dbReference type="EMBL" id="TWH94787.1"/>
    </source>
</evidence>
<reference evidence="2 3" key="1">
    <citation type="journal article" date="2015" name="Stand. Genomic Sci.">
        <title>Genomic Encyclopedia of Bacterial and Archaeal Type Strains, Phase III: the genomes of soil and plant-associated and newly described type strains.</title>
        <authorList>
            <person name="Whitman W.B."/>
            <person name="Woyke T."/>
            <person name="Klenk H.P."/>
            <person name="Zhou Y."/>
            <person name="Lilburn T.G."/>
            <person name="Beck B.J."/>
            <person name="De Vos P."/>
            <person name="Vandamme P."/>
            <person name="Eisen J.A."/>
            <person name="Garrity G."/>
            <person name="Hugenholtz P."/>
            <person name="Kyrpides N.C."/>
        </authorList>
    </citation>
    <scope>NUCLEOTIDE SEQUENCE [LARGE SCALE GENOMIC DNA]</scope>
    <source>
        <strain evidence="2 3">CGMCC 1.6844</strain>
    </source>
</reference>
<evidence type="ECO:0000313" key="3">
    <source>
        <dbReference type="Proteomes" id="UP000315312"/>
    </source>
</evidence>